<dbReference type="EMBL" id="NIPX01000033">
    <property type="protein sequence ID" value="OWJ81773.1"/>
    <property type="molecule type" value="Genomic_DNA"/>
</dbReference>
<accession>A0A212AK16</accession>
<evidence type="ECO:0000256" key="1">
    <source>
        <dbReference type="SAM" id="MobiDB-lite"/>
    </source>
</evidence>
<sequence length="82" mass="9412">MEDMGASLSDDTPAGKVGMQGRPCRKRRDFVQGRVWLPYSSALRRKTGENQKKGRAKARPKSNREVKEQQQLPRLREIIYAP</sequence>
<comment type="caution">
    <text evidence="2">The sequence shown here is derived from an EMBL/GenBank/DDBJ whole genome shotgun (WGS) entry which is preliminary data.</text>
</comment>
<proteinExistence type="predicted"/>
<feature type="region of interest" description="Disordered" evidence="1">
    <location>
        <begin position="1"/>
        <end position="26"/>
    </location>
</feature>
<reference evidence="2 3" key="1">
    <citation type="submission" date="2016-11" db="EMBL/GenBank/DDBJ databases">
        <title>Comparison of Traditional DNA-DNA Hybridization with In Silico Genomic Analysis.</title>
        <authorList>
            <person name="Nicholson A.C."/>
            <person name="Sammons S."/>
            <person name="Humrighouse B.W."/>
            <person name="Graziano J."/>
            <person name="Lasker B."/>
            <person name="Whitney A.M."/>
            <person name="Mcquiston J.R."/>
        </authorList>
    </citation>
    <scope>NUCLEOTIDE SEQUENCE [LARGE SCALE GENOMIC DNA]</scope>
    <source>
        <strain evidence="2 3">H2381</strain>
    </source>
</reference>
<name>A0A212AK16_9RHOB</name>
<dbReference type="Proteomes" id="UP000196640">
    <property type="component" value="Unassembled WGS sequence"/>
</dbReference>
<feature type="region of interest" description="Disordered" evidence="1">
    <location>
        <begin position="42"/>
        <end position="72"/>
    </location>
</feature>
<protein>
    <submittedName>
        <fullName evidence="2">Uncharacterized protein</fullName>
    </submittedName>
</protein>
<evidence type="ECO:0000313" key="2">
    <source>
        <dbReference type="EMBL" id="OWJ81773.1"/>
    </source>
</evidence>
<gene>
    <name evidence="2" type="ORF">CDV52_17580</name>
</gene>
<dbReference type="OrthoDB" id="9881358at2"/>
<dbReference type="RefSeq" id="WP_088233949.1">
    <property type="nucleotide sequence ID" value="NZ_CALUEG010000020.1"/>
</dbReference>
<organism evidence="2 3">
    <name type="scientific">Haematobacter missouriensis</name>
    <dbReference type="NCBI Taxonomy" id="366616"/>
    <lineage>
        <taxon>Bacteria</taxon>
        <taxon>Pseudomonadati</taxon>
        <taxon>Pseudomonadota</taxon>
        <taxon>Alphaproteobacteria</taxon>
        <taxon>Rhodobacterales</taxon>
        <taxon>Paracoccaceae</taxon>
        <taxon>Haematobacter</taxon>
    </lineage>
</organism>
<dbReference type="AlphaFoldDB" id="A0A212AK16"/>
<evidence type="ECO:0000313" key="3">
    <source>
        <dbReference type="Proteomes" id="UP000196640"/>
    </source>
</evidence>